<evidence type="ECO:0000256" key="2">
    <source>
        <dbReference type="ARBA" id="ARBA00004477"/>
    </source>
</evidence>
<evidence type="ECO:0000256" key="4">
    <source>
        <dbReference type="ARBA" id="ARBA00008148"/>
    </source>
</evidence>
<evidence type="ECO:0000259" key="19">
    <source>
        <dbReference type="Pfam" id="PF06664"/>
    </source>
</evidence>
<evidence type="ECO:0000256" key="17">
    <source>
        <dbReference type="ARBA" id="ARBA00034107"/>
    </source>
</evidence>
<evidence type="ECO:0000256" key="12">
    <source>
        <dbReference type="ARBA" id="ARBA00023257"/>
    </source>
</evidence>
<evidence type="ECO:0000256" key="15">
    <source>
        <dbReference type="ARBA" id="ARBA00025880"/>
    </source>
</evidence>
<dbReference type="InterPro" id="IPR009551">
    <property type="entry name" value="Wntless"/>
</dbReference>
<evidence type="ECO:0000256" key="9">
    <source>
        <dbReference type="ARBA" id="ARBA00022989"/>
    </source>
</evidence>
<evidence type="ECO:0000259" key="20">
    <source>
        <dbReference type="Pfam" id="PF21883"/>
    </source>
</evidence>
<evidence type="ECO:0000256" key="5">
    <source>
        <dbReference type="ARBA" id="ARBA00015887"/>
    </source>
</evidence>
<feature type="domain" description="Wntless GOLD" evidence="20">
    <location>
        <begin position="37"/>
        <end position="264"/>
    </location>
</feature>
<evidence type="ECO:0000256" key="1">
    <source>
        <dbReference type="ARBA" id="ARBA00004337"/>
    </source>
</evidence>
<reference evidence="21 22" key="1">
    <citation type="submission" date="2022-01" db="EMBL/GenBank/DDBJ databases">
        <title>A chromosomal length assembly of Cordylochernes scorpioides.</title>
        <authorList>
            <person name="Zeh D."/>
            <person name="Zeh J."/>
        </authorList>
    </citation>
    <scope>NUCLEOTIDE SEQUENCE [LARGE SCALE GENOMIC DNA]</scope>
    <source>
        <strain evidence="21">IN4F17</strain>
        <tissue evidence="21">Whole Body</tissue>
    </source>
</reference>
<comment type="subunit">
    <text evidence="15">Interacts with wg; in the Golgi. Interacts with Vps35, a component of the retromer complex; wls stability is regulated by Vps35.</text>
</comment>
<dbReference type="PANTHER" id="PTHR13449:SF2">
    <property type="entry name" value="PROTEIN WNTLESS HOMOLOG"/>
    <property type="match status" value="1"/>
</dbReference>
<feature type="transmembrane region" description="Helical" evidence="18">
    <location>
        <begin position="370"/>
        <end position="390"/>
    </location>
</feature>
<comment type="similarity">
    <text evidence="4">Belongs to the wntless family.</text>
</comment>
<feature type="domain" description="Wntless-like transmembrane" evidence="19">
    <location>
        <begin position="265"/>
        <end position="413"/>
    </location>
</feature>
<keyword evidence="7" id="KW-0879">Wnt signaling pathway</keyword>
<dbReference type="EMBL" id="CP092863">
    <property type="protein sequence ID" value="UYV60403.1"/>
    <property type="molecule type" value="Genomic_DNA"/>
</dbReference>
<evidence type="ECO:0000256" key="10">
    <source>
        <dbReference type="ARBA" id="ARBA00023034"/>
    </source>
</evidence>
<keyword evidence="9 18" id="KW-1133">Transmembrane helix</keyword>
<feature type="transmembrane region" description="Helical" evidence="18">
    <location>
        <begin position="271"/>
        <end position="291"/>
    </location>
</feature>
<keyword evidence="10" id="KW-0333">Golgi apparatus</keyword>
<keyword evidence="12" id="KW-0770">Synapse</keyword>
<evidence type="ECO:0000256" key="14">
    <source>
        <dbReference type="ARBA" id="ARBA00025339"/>
    </source>
</evidence>
<feature type="transmembrane region" description="Helical" evidence="18">
    <location>
        <begin position="340"/>
        <end position="358"/>
    </location>
</feature>
<sequence length="429" mass="48465">MYSNWDVLFAAAPNPSHVESILATKCILSEPVLPGQEHNVWHIPRDHTGQPVNCHPEDNLRSDYIQEHRVGPNQVVFAFQTPLPRNGQFLDYSRWMQTLMGVLNLVVAHSSYRPMSECSSGVLRIFQTACVGPEPELDLTMDIRLGYRNRWEPADKWTLLANSTITRKLQCDTSKAQGSFSGDTEKLHLSEAKSSVSISATLCSLQVEDGFNYDCELINLFELGSLHHDFYLINLRLPVAPPGMPSTNEDLGFVEDIWLMAINQNGGFTKVYVAVKTIFLPFVLGVTIWFWSRIMQLPRTPSLLERSLFLLLISLILLTLPLEYLTLFVEIPSMLLLQDLRQGLFNAAIAVFWVVFCGEHRMDEPLKKTFFGYWKVLLPVLLGCLSLLIFDMCERGVQLVNPFFSIWGTPSGVKAAVSLTLSSLRELIV</sequence>
<accession>A0ABY6JXN3</accession>
<proteinExistence type="inferred from homology"/>
<evidence type="ECO:0000313" key="22">
    <source>
        <dbReference type="Proteomes" id="UP001235939"/>
    </source>
</evidence>
<evidence type="ECO:0000256" key="7">
    <source>
        <dbReference type="ARBA" id="ARBA00022687"/>
    </source>
</evidence>
<evidence type="ECO:0000313" key="21">
    <source>
        <dbReference type="EMBL" id="UYV60403.1"/>
    </source>
</evidence>
<keyword evidence="12" id="KW-0628">Postsynaptic cell membrane</keyword>
<evidence type="ECO:0000256" key="13">
    <source>
        <dbReference type="ARBA" id="ARBA00023273"/>
    </source>
</evidence>
<gene>
    <name evidence="21" type="ORF">LAZ67_1001043</name>
</gene>
<evidence type="ECO:0000256" key="11">
    <source>
        <dbReference type="ARBA" id="ARBA00023136"/>
    </source>
</evidence>
<comment type="function">
    <text evidence="14">A segment polarity gene required for wingless (wg)-dependent patterning processes, acting in both wg-sending cells and wg-target cells. In non-neuronal cells wls directs wg secretion. The wls traffic loop encompasses the Golgi, the cell surface, an endocytic compartment and a retrograde route leading back to the Golgi, and involves clathrin-mediated endocytosis and the retromer complex (a conserved protein complex consisting of Vps35 and Vps26). In neuronal cells (the larval motorneuron NMJ), the wg signal moves across the synapse via the release of wls-containing exosome-like vesicles. Postsynaptic wls is required for the trafficking of fz2 through the fz2-interacting protein Grip.</text>
</comment>
<organism evidence="21 22">
    <name type="scientific">Cordylochernes scorpioides</name>
    <dbReference type="NCBI Taxonomy" id="51811"/>
    <lineage>
        <taxon>Eukaryota</taxon>
        <taxon>Metazoa</taxon>
        <taxon>Ecdysozoa</taxon>
        <taxon>Arthropoda</taxon>
        <taxon>Chelicerata</taxon>
        <taxon>Arachnida</taxon>
        <taxon>Pseudoscorpiones</taxon>
        <taxon>Cheliferoidea</taxon>
        <taxon>Chernetidae</taxon>
        <taxon>Cordylochernes</taxon>
    </lineage>
</organism>
<keyword evidence="6" id="KW-0217">Developmental protein</keyword>
<evidence type="ECO:0000256" key="3">
    <source>
        <dbReference type="ARBA" id="ARBA00004653"/>
    </source>
</evidence>
<evidence type="ECO:0000256" key="6">
    <source>
        <dbReference type="ARBA" id="ARBA00022473"/>
    </source>
</evidence>
<keyword evidence="22" id="KW-1185">Reference proteome</keyword>
<evidence type="ECO:0000256" key="16">
    <source>
        <dbReference type="ARBA" id="ARBA00034104"/>
    </source>
</evidence>
<evidence type="ECO:0000256" key="18">
    <source>
        <dbReference type="SAM" id="Phobius"/>
    </source>
</evidence>
<name>A0ABY6JXN3_9ARAC</name>
<dbReference type="PANTHER" id="PTHR13449">
    <property type="entry name" value="INTEGRAL MEMBRANE PROTEIN GPR177"/>
    <property type="match status" value="1"/>
</dbReference>
<dbReference type="InterPro" id="IPR047843">
    <property type="entry name" value="WLS-like_TM"/>
</dbReference>
<evidence type="ECO:0000256" key="8">
    <source>
        <dbReference type="ARBA" id="ARBA00022692"/>
    </source>
</evidence>
<keyword evidence="8 18" id="KW-0812">Transmembrane</keyword>
<dbReference type="InterPro" id="IPR053936">
    <property type="entry name" value="WLS_GOLD"/>
</dbReference>
<keyword evidence="13" id="KW-0966">Cell projection</keyword>
<comment type="subcellular location">
    <subcellularLocation>
        <location evidence="2">Endoplasmic reticulum membrane</location>
        <topology evidence="2">Multi-pass membrane protein</topology>
    </subcellularLocation>
    <subcellularLocation>
        <location evidence="1">Endosome membrane</location>
        <topology evidence="1">Multi-pass membrane protein</topology>
    </subcellularLocation>
    <subcellularLocation>
        <location evidence="3">Golgi apparatus membrane</location>
        <topology evidence="3">Multi-pass membrane protein</topology>
    </subcellularLocation>
    <subcellularLocation>
        <location evidence="16">Postsynaptic cell membrane</location>
        <topology evidence="16">Multi-pass membrane protein</topology>
    </subcellularLocation>
    <subcellularLocation>
        <location evidence="17">Presynaptic cell membrane</location>
        <topology evidence="17">Multi-pass membrane protein</topology>
    </subcellularLocation>
</comment>
<dbReference type="Proteomes" id="UP001235939">
    <property type="component" value="Chromosome 01"/>
</dbReference>
<dbReference type="Pfam" id="PF06664">
    <property type="entry name" value="WLS-like_TM"/>
    <property type="match status" value="1"/>
</dbReference>
<keyword evidence="11 18" id="KW-0472">Membrane</keyword>
<protein>
    <recommendedName>
        <fullName evidence="5">Protein wntless</fullName>
    </recommendedName>
</protein>
<dbReference type="Pfam" id="PF21883">
    <property type="entry name" value="WLS_GOLD"/>
    <property type="match status" value="1"/>
</dbReference>
<feature type="transmembrane region" description="Helical" evidence="18">
    <location>
        <begin position="303"/>
        <end position="320"/>
    </location>
</feature>